<dbReference type="AlphaFoldDB" id="A0A2V2NCY7"/>
<organism evidence="1 2">
    <name type="scientific">Methanospirillum lacunae</name>
    <dbReference type="NCBI Taxonomy" id="668570"/>
    <lineage>
        <taxon>Archaea</taxon>
        <taxon>Methanobacteriati</taxon>
        <taxon>Methanobacteriota</taxon>
        <taxon>Stenosarchaea group</taxon>
        <taxon>Methanomicrobia</taxon>
        <taxon>Methanomicrobiales</taxon>
        <taxon>Methanospirillaceae</taxon>
        <taxon>Methanospirillum</taxon>
    </lineage>
</organism>
<proteinExistence type="predicted"/>
<evidence type="ECO:0000313" key="2">
    <source>
        <dbReference type="Proteomes" id="UP000245657"/>
    </source>
</evidence>
<dbReference type="RefSeq" id="WP_109967496.1">
    <property type="nucleotide sequence ID" value="NZ_CP176093.1"/>
</dbReference>
<dbReference type="EMBL" id="QGMY01000002">
    <property type="protein sequence ID" value="PWR74217.1"/>
    <property type="molecule type" value="Genomic_DNA"/>
</dbReference>
<name>A0A2V2NCY7_9EURY</name>
<comment type="caution">
    <text evidence="1">The sequence shown here is derived from an EMBL/GenBank/DDBJ whole genome shotgun (WGS) entry which is preliminary data.</text>
</comment>
<dbReference type="Proteomes" id="UP000245657">
    <property type="component" value="Unassembled WGS sequence"/>
</dbReference>
<gene>
    <name evidence="1" type="ORF">DK846_03445</name>
</gene>
<accession>A0A2V2NCY7</accession>
<sequence>MDRYQGTGLIVLVLLLSLIGICCAADSPEYLAYLHGEGSTIVNTTEDMMTITVSNPDTVVNITKDGNTTSFPVSYLTNMSTPIDAVVVFTDNDSKSASIVKIENLTFSDDKRSLTLQVQPLDYYDRTLLSPYAQETQNLRQLNTKTFNATGVFMELIKSAPDNAQGSGLQCDTCVNNCRNDPNPYDCVDICTHLVCG</sequence>
<keyword evidence="2" id="KW-1185">Reference proteome</keyword>
<dbReference type="GeneID" id="97549594"/>
<dbReference type="OrthoDB" id="119205at2157"/>
<evidence type="ECO:0000313" key="1">
    <source>
        <dbReference type="EMBL" id="PWR74217.1"/>
    </source>
</evidence>
<reference evidence="1 2" key="1">
    <citation type="submission" date="2018-05" db="EMBL/GenBank/DDBJ databases">
        <title>Draft genome of Methanospirillum lacunae Ki8-1.</title>
        <authorList>
            <person name="Dueholm M.S."/>
            <person name="Nielsen P.H."/>
            <person name="Bakmann L.F."/>
            <person name="Otzen D.E."/>
        </authorList>
    </citation>
    <scope>NUCLEOTIDE SEQUENCE [LARGE SCALE GENOMIC DNA]</scope>
    <source>
        <strain evidence="1 2">Ki8-1</strain>
    </source>
</reference>
<protein>
    <submittedName>
        <fullName evidence="1">Uncharacterized protein</fullName>
    </submittedName>
</protein>